<keyword evidence="2" id="KW-0285">Flavoprotein</keyword>
<evidence type="ECO:0000313" key="17">
    <source>
        <dbReference type="EMBL" id="MEW9265666.1"/>
    </source>
</evidence>
<evidence type="ECO:0000256" key="9">
    <source>
        <dbReference type="ARBA" id="ARBA00034328"/>
    </source>
</evidence>
<comment type="catalytic activity">
    <reaction evidence="13">
        <text>dibenzothiophene + 2 FMNH2 + 2 O2 = dibenzothiophene 5,5-dioxide + 2 FMN + 2 H2O + 2 H(+)</text>
        <dbReference type="Rhea" id="RHEA:49072"/>
        <dbReference type="ChEBI" id="CHEBI:15377"/>
        <dbReference type="ChEBI" id="CHEBI:15378"/>
        <dbReference type="ChEBI" id="CHEBI:15379"/>
        <dbReference type="ChEBI" id="CHEBI:23681"/>
        <dbReference type="ChEBI" id="CHEBI:57618"/>
        <dbReference type="ChEBI" id="CHEBI:58210"/>
        <dbReference type="ChEBI" id="CHEBI:90356"/>
        <dbReference type="EC" id="1.14.14.21"/>
    </reaction>
</comment>
<comment type="similarity">
    <text evidence="8">Belongs to the DszC flavin monooxygenase family.</text>
</comment>
<dbReference type="InterPro" id="IPR037069">
    <property type="entry name" value="AcylCoA_DH/ox_N_sf"/>
</dbReference>
<dbReference type="SUPFAM" id="SSF47203">
    <property type="entry name" value="Acyl-CoA dehydrogenase C-terminal domain-like"/>
    <property type="match status" value="1"/>
</dbReference>
<dbReference type="Gene3D" id="1.20.140.10">
    <property type="entry name" value="Butyryl-CoA Dehydrogenase, subunit A, domain 3"/>
    <property type="match status" value="1"/>
</dbReference>
<dbReference type="RefSeq" id="WP_367638795.1">
    <property type="nucleotide sequence ID" value="NZ_JBFNQN010000008.1"/>
</dbReference>
<dbReference type="Pfam" id="PF08028">
    <property type="entry name" value="Acyl-CoA_dh_2"/>
    <property type="match status" value="1"/>
</dbReference>
<evidence type="ECO:0000256" key="12">
    <source>
        <dbReference type="ARBA" id="ARBA00048445"/>
    </source>
</evidence>
<keyword evidence="18" id="KW-1185">Reference proteome</keyword>
<gene>
    <name evidence="17" type="ORF">AB1207_12985</name>
</gene>
<evidence type="ECO:0000313" key="18">
    <source>
        <dbReference type="Proteomes" id="UP001555826"/>
    </source>
</evidence>
<proteinExistence type="inferred from homology"/>
<dbReference type="Gene3D" id="1.10.540.10">
    <property type="entry name" value="Acyl-CoA dehydrogenase/oxidase, N-terminal domain"/>
    <property type="match status" value="1"/>
</dbReference>
<dbReference type="EMBL" id="JBFNQN010000008">
    <property type="protein sequence ID" value="MEW9265666.1"/>
    <property type="molecule type" value="Genomic_DNA"/>
</dbReference>
<protein>
    <recommendedName>
        <fullName evidence="10">Dibenzothiophene monooxygenase</fullName>
        <ecNumber evidence="9">1.14.14.21</ecNumber>
    </recommendedName>
</protein>
<dbReference type="SUPFAM" id="SSF56645">
    <property type="entry name" value="Acyl-CoA dehydrogenase NM domain-like"/>
    <property type="match status" value="1"/>
</dbReference>
<evidence type="ECO:0000256" key="3">
    <source>
        <dbReference type="ARBA" id="ARBA00022643"/>
    </source>
</evidence>
<organism evidence="17 18">
    <name type="scientific">Kineococcus endophyticus</name>
    <dbReference type="NCBI Taxonomy" id="1181883"/>
    <lineage>
        <taxon>Bacteria</taxon>
        <taxon>Bacillati</taxon>
        <taxon>Actinomycetota</taxon>
        <taxon>Actinomycetes</taxon>
        <taxon>Kineosporiales</taxon>
        <taxon>Kineosporiaceae</taxon>
        <taxon>Kineococcus</taxon>
    </lineage>
</organism>
<keyword evidence="6" id="KW-0503">Monooxygenase</keyword>
<dbReference type="PANTHER" id="PTHR43884:SF12">
    <property type="entry name" value="ISOVALERYL-COA DEHYDROGENASE, MITOCHONDRIAL-RELATED"/>
    <property type="match status" value="1"/>
</dbReference>
<evidence type="ECO:0000256" key="2">
    <source>
        <dbReference type="ARBA" id="ARBA00022630"/>
    </source>
</evidence>
<keyword evidence="4" id="KW-0547">Nucleotide-binding</keyword>
<dbReference type="InterPro" id="IPR006091">
    <property type="entry name" value="Acyl-CoA_Oxase/DH_mid-dom"/>
</dbReference>
<evidence type="ECO:0000256" key="13">
    <source>
        <dbReference type="ARBA" id="ARBA00049456"/>
    </source>
</evidence>
<dbReference type="Proteomes" id="UP001555826">
    <property type="component" value="Unassembled WGS sequence"/>
</dbReference>
<evidence type="ECO:0000256" key="1">
    <source>
        <dbReference type="ARBA" id="ARBA00004496"/>
    </source>
</evidence>
<dbReference type="InterPro" id="IPR013786">
    <property type="entry name" value="AcylCoA_DH/ox_N"/>
</dbReference>
<keyword evidence="3" id="KW-0288">FMN</keyword>
<dbReference type="PIRSF" id="PIRSF016578">
    <property type="entry name" value="HsaA"/>
    <property type="match status" value="1"/>
</dbReference>
<feature type="domain" description="Acyl-CoA dehydrogenase C-terminal" evidence="16">
    <location>
        <begin position="235"/>
        <end position="367"/>
    </location>
</feature>
<dbReference type="Pfam" id="PF02771">
    <property type="entry name" value="Acyl-CoA_dh_N"/>
    <property type="match status" value="1"/>
</dbReference>
<feature type="domain" description="Acyl-CoA dehydrogenase/oxidase N-terminal" evidence="15">
    <location>
        <begin position="23"/>
        <end position="82"/>
    </location>
</feature>
<dbReference type="InterPro" id="IPR009100">
    <property type="entry name" value="AcylCoA_DH/oxidase_NM_dom_sf"/>
</dbReference>
<evidence type="ECO:0000256" key="4">
    <source>
        <dbReference type="ARBA" id="ARBA00022741"/>
    </source>
</evidence>
<evidence type="ECO:0000259" key="14">
    <source>
        <dbReference type="Pfam" id="PF02770"/>
    </source>
</evidence>
<comment type="pathway">
    <text evidence="7">Sulfur metabolism; dibenzothiophene degradation.</text>
</comment>
<name>A0ABV3P7R4_9ACTN</name>
<evidence type="ECO:0000256" key="5">
    <source>
        <dbReference type="ARBA" id="ARBA00023002"/>
    </source>
</evidence>
<dbReference type="Gene3D" id="2.40.110.10">
    <property type="entry name" value="Butyryl-CoA Dehydrogenase, subunit A, domain 2"/>
    <property type="match status" value="1"/>
</dbReference>
<dbReference type="EC" id="1.14.14.21" evidence="9"/>
<comment type="subcellular location">
    <subcellularLocation>
        <location evidence="1">Cytoplasm</location>
    </subcellularLocation>
</comment>
<comment type="caution">
    <text evidence="17">The sequence shown here is derived from an EMBL/GenBank/DDBJ whole genome shotgun (WGS) entry which is preliminary data.</text>
</comment>
<comment type="catalytic activity">
    <reaction evidence="12">
        <text>dibenzothiophene 5-oxide + FMNH2 + O2 = dibenzothiophene 5,5-dioxide + FMN + H2O + H(+)</text>
        <dbReference type="Rhea" id="RHEA:49080"/>
        <dbReference type="ChEBI" id="CHEBI:15377"/>
        <dbReference type="ChEBI" id="CHEBI:15378"/>
        <dbReference type="ChEBI" id="CHEBI:15379"/>
        <dbReference type="ChEBI" id="CHEBI:23683"/>
        <dbReference type="ChEBI" id="CHEBI:57618"/>
        <dbReference type="ChEBI" id="CHEBI:58210"/>
        <dbReference type="ChEBI" id="CHEBI:90356"/>
    </reaction>
</comment>
<comment type="catalytic activity">
    <reaction evidence="11">
        <text>dibenzothiophene + FMNH2 + O2 = dibenzothiophene 5-oxide + FMN + H2O + H(+)</text>
        <dbReference type="Rhea" id="RHEA:49076"/>
        <dbReference type="ChEBI" id="CHEBI:15377"/>
        <dbReference type="ChEBI" id="CHEBI:15378"/>
        <dbReference type="ChEBI" id="CHEBI:15379"/>
        <dbReference type="ChEBI" id="CHEBI:23681"/>
        <dbReference type="ChEBI" id="CHEBI:23683"/>
        <dbReference type="ChEBI" id="CHEBI:57618"/>
        <dbReference type="ChEBI" id="CHEBI:58210"/>
    </reaction>
</comment>
<feature type="domain" description="Acyl-CoA oxidase/dehydrogenase middle" evidence="14">
    <location>
        <begin position="119"/>
        <end position="206"/>
    </location>
</feature>
<evidence type="ECO:0000256" key="10">
    <source>
        <dbReference type="ARBA" id="ARBA00034345"/>
    </source>
</evidence>
<dbReference type="InterPro" id="IPR036250">
    <property type="entry name" value="AcylCo_DH-like_C"/>
</dbReference>
<reference evidence="17 18" key="1">
    <citation type="submission" date="2024-07" db="EMBL/GenBank/DDBJ databases">
        <authorList>
            <person name="Thanompreechachai J."/>
            <person name="Duangmal K."/>
        </authorList>
    </citation>
    <scope>NUCLEOTIDE SEQUENCE [LARGE SCALE GENOMIC DNA]</scope>
    <source>
        <strain evidence="17 18">KCTC 19886</strain>
    </source>
</reference>
<evidence type="ECO:0000259" key="15">
    <source>
        <dbReference type="Pfam" id="PF02771"/>
    </source>
</evidence>
<dbReference type="Pfam" id="PF02770">
    <property type="entry name" value="Acyl-CoA_dh_M"/>
    <property type="match status" value="1"/>
</dbReference>
<evidence type="ECO:0000256" key="7">
    <source>
        <dbReference type="ARBA" id="ARBA00034307"/>
    </source>
</evidence>
<dbReference type="InterPro" id="IPR046373">
    <property type="entry name" value="Acyl-CoA_Oxase/DH_mid-dom_sf"/>
</dbReference>
<dbReference type="InterPro" id="IPR013107">
    <property type="entry name" value="Acyl-CoA_DH_C"/>
</dbReference>
<evidence type="ECO:0000256" key="11">
    <source>
        <dbReference type="ARBA" id="ARBA00047859"/>
    </source>
</evidence>
<evidence type="ECO:0000256" key="6">
    <source>
        <dbReference type="ARBA" id="ARBA00023033"/>
    </source>
</evidence>
<evidence type="ECO:0000256" key="8">
    <source>
        <dbReference type="ARBA" id="ARBA00034317"/>
    </source>
</evidence>
<accession>A0ABV3P7R4</accession>
<keyword evidence="5" id="KW-0560">Oxidoreductase</keyword>
<sequence>MSRRGPGELAEVLDGIAAGAVGREEKRELPFAAVDALREAGVTALTVPTEFGGGGATDEELFAVLVDLAAADSNLPQLLRAHFAHVEGLRLDPDRPGTADWFRAVAAGEVFGNATHERSSAVVESLSTRLTRVGDGWQLDGVKHYTTGSLFADWIAVSAQREGPDGTTVPVGVVVSSRAAGVDLRDDWNGFGQRLTGSGTTRFDRVRVDPAHVVEQHGDGVPTPMTAFVQLVLLACLAGTAQAVVRDATDFVRTRTRVYRHGSGATAAQDPLVLHVVGRLAADAAASRALVLDAARALDAVHAATGPERTGAVEQAELATVQAQAVVVELVLRSTTALFDVGGASATDLGRHLDRHWRNARTLASHNPVAYQLRTVGDHLVNGSGLTYAWATGEAGKEIA</sequence>
<evidence type="ECO:0000259" key="16">
    <source>
        <dbReference type="Pfam" id="PF08028"/>
    </source>
</evidence>
<dbReference type="PANTHER" id="PTHR43884">
    <property type="entry name" value="ACYL-COA DEHYDROGENASE"/>
    <property type="match status" value="1"/>
</dbReference>